<comment type="similarity">
    <text evidence="2">Belongs to the MAP7 family.</text>
</comment>
<accession>A0A3S2LK21</accession>
<name>A0A3S2LK21_ORYJA</name>
<dbReference type="GO" id="GO:0000226">
    <property type="term" value="P:microtubule cytoskeleton organization"/>
    <property type="evidence" value="ECO:0007669"/>
    <property type="project" value="InterPro"/>
</dbReference>
<feature type="compositionally biased region" description="Low complexity" evidence="6">
    <location>
        <begin position="10"/>
        <end position="28"/>
    </location>
</feature>
<feature type="compositionally biased region" description="Basic and acidic residues" evidence="6">
    <location>
        <begin position="433"/>
        <end position="467"/>
    </location>
</feature>
<keyword evidence="8" id="KW-1185">Reference proteome</keyword>
<feature type="compositionally biased region" description="Low complexity" evidence="6">
    <location>
        <begin position="202"/>
        <end position="219"/>
    </location>
</feature>
<feature type="region of interest" description="Disordered" evidence="6">
    <location>
        <begin position="83"/>
        <end position="401"/>
    </location>
</feature>
<feature type="region of interest" description="Disordered" evidence="6">
    <location>
        <begin position="1"/>
        <end position="31"/>
    </location>
</feature>
<evidence type="ECO:0000256" key="5">
    <source>
        <dbReference type="ARBA" id="ARBA00023212"/>
    </source>
</evidence>
<feature type="compositionally biased region" description="Basic and acidic residues" evidence="6">
    <location>
        <begin position="373"/>
        <end position="394"/>
    </location>
</feature>
<evidence type="ECO:0008006" key="9">
    <source>
        <dbReference type="Google" id="ProtNLM"/>
    </source>
</evidence>
<reference evidence="7 8" key="1">
    <citation type="submission" date="2018-11" db="EMBL/GenBank/DDBJ databases">
        <authorList>
            <person name="Lopez-Roques C."/>
            <person name="Donnadieu C."/>
            <person name="Bouchez O."/>
            <person name="Klopp C."/>
            <person name="Cabau C."/>
            <person name="Zahm M."/>
        </authorList>
    </citation>
    <scope>NUCLEOTIDE SEQUENCE [LARGE SCALE GENOMIC DNA]</scope>
    <source>
        <strain evidence="7">RS831</strain>
        <tissue evidence="7">Whole body</tissue>
    </source>
</reference>
<dbReference type="EMBL" id="ML136660">
    <property type="protein sequence ID" value="RVE55561.1"/>
    <property type="molecule type" value="Genomic_DNA"/>
</dbReference>
<evidence type="ECO:0000256" key="3">
    <source>
        <dbReference type="ARBA" id="ARBA00022490"/>
    </source>
</evidence>
<proteinExistence type="inferred from homology"/>
<dbReference type="Proteomes" id="UP000283210">
    <property type="component" value="Unassembled WGS sequence"/>
</dbReference>
<feature type="compositionally biased region" description="Basic and acidic residues" evidence="6">
    <location>
        <begin position="83"/>
        <end position="121"/>
    </location>
</feature>
<evidence type="ECO:0000313" key="8">
    <source>
        <dbReference type="Proteomes" id="UP000283210"/>
    </source>
</evidence>
<organism evidence="7 8">
    <name type="scientific">Oryzias javanicus</name>
    <name type="common">Javanese ricefish</name>
    <name type="synonym">Aplocheilus javanicus</name>
    <dbReference type="NCBI Taxonomy" id="123683"/>
    <lineage>
        <taxon>Eukaryota</taxon>
        <taxon>Metazoa</taxon>
        <taxon>Chordata</taxon>
        <taxon>Craniata</taxon>
        <taxon>Vertebrata</taxon>
        <taxon>Euteleostomi</taxon>
        <taxon>Actinopterygii</taxon>
        <taxon>Neopterygii</taxon>
        <taxon>Teleostei</taxon>
        <taxon>Neoteleostei</taxon>
        <taxon>Acanthomorphata</taxon>
        <taxon>Ovalentaria</taxon>
        <taxon>Atherinomorphae</taxon>
        <taxon>Beloniformes</taxon>
        <taxon>Adrianichthyidae</taxon>
        <taxon>Oryziinae</taxon>
        <taxon>Oryzias</taxon>
    </lineage>
</organism>
<dbReference type="InterPro" id="IPR008604">
    <property type="entry name" value="MAP7_fam"/>
</dbReference>
<feature type="region of interest" description="Disordered" evidence="6">
    <location>
        <begin position="432"/>
        <end position="507"/>
    </location>
</feature>
<feature type="compositionally biased region" description="Pro residues" evidence="6">
    <location>
        <begin position="302"/>
        <end position="312"/>
    </location>
</feature>
<dbReference type="GO" id="GO:0015630">
    <property type="term" value="C:microtubule cytoskeleton"/>
    <property type="evidence" value="ECO:0007669"/>
    <property type="project" value="InterPro"/>
</dbReference>
<keyword evidence="4" id="KW-0175">Coiled coil</keyword>
<feature type="compositionally biased region" description="Basic and acidic residues" evidence="6">
    <location>
        <begin position="56"/>
        <end position="65"/>
    </location>
</feature>
<evidence type="ECO:0000256" key="4">
    <source>
        <dbReference type="ARBA" id="ARBA00023054"/>
    </source>
</evidence>
<evidence type="ECO:0000256" key="2">
    <source>
        <dbReference type="ARBA" id="ARBA00007525"/>
    </source>
</evidence>
<protein>
    <recommendedName>
        <fullName evidence="9">Ensconsin-like</fullName>
    </recommendedName>
</protein>
<reference evidence="7 8" key="2">
    <citation type="submission" date="2019-01" db="EMBL/GenBank/DDBJ databases">
        <title>A chromosome length genome reference of the Java medaka (oryzias javanicus).</title>
        <authorList>
            <person name="Herpin A."/>
            <person name="Takehana Y."/>
            <person name="Naruse K."/>
            <person name="Ansai S."/>
            <person name="Kawaguchi M."/>
        </authorList>
    </citation>
    <scope>NUCLEOTIDE SEQUENCE [LARGE SCALE GENOMIC DNA]</scope>
    <source>
        <strain evidence="7">RS831</strain>
        <tissue evidence="7">Whole body</tissue>
    </source>
</reference>
<evidence type="ECO:0000256" key="6">
    <source>
        <dbReference type="SAM" id="MobiDB-lite"/>
    </source>
</evidence>
<feature type="compositionally biased region" description="Polar residues" evidence="6">
    <location>
        <begin position="183"/>
        <end position="196"/>
    </location>
</feature>
<keyword evidence="5" id="KW-0206">Cytoskeleton</keyword>
<feature type="compositionally biased region" description="Pro residues" evidence="6">
    <location>
        <begin position="275"/>
        <end position="292"/>
    </location>
</feature>
<dbReference type="InterPro" id="IPR051483">
    <property type="entry name" value="MAP7_domain-containing"/>
</dbReference>
<sequence length="530" mass="60115">MTDQQKRTGSSVYMSVQSPSSAAARPAAGFGLKVDERLKAAKERREEQQRLLASREQSRVEREQRARRFYQQQLQERREKLLEQRQKEEQRRAAVEEKRRLRLQEEQERFESALRKTLEKSRKARYPSCPDRSKKDGSSSAPIPIHKHQDLRPPIPLSSSHNQHRVTRAGRTKAAQRPDQEKSSNASNHGRTHSSTPPVRPPQVRSSRPVPRQVRLLPVPKEERARPVVRPANQLLQLKTEAAPVSPSPDPPIPQRGVRAVRAETKQMSTKYPHTTPPQVPHTTPPQVPHATPPQVSHTTPPQVPHATPPQVPHATPLQVSHTTPPQVPHTTPPQVPRATPPPGSSRHAPPGSSRHAPPPTSDCEEVLHLPPAKRETRLQPEEDDRRRLEEVQRRRTAGRAQQEALLLLEEKRRKEEQRRVQALKEAALLQKQRQEEQKEKMQQEDAERKARKKRLEEIMRRTRGADPADTENTEPPLKGPFEDAVKLPGGARTPQTGSDRGEDVLPAVTLRDCRSLRALSGLEEIQTLQ</sequence>
<dbReference type="PANTHER" id="PTHR15073">
    <property type="entry name" value="MICROTUBULE-ASSOCIATED PROTEIN"/>
    <property type="match status" value="1"/>
</dbReference>
<dbReference type="AlphaFoldDB" id="A0A3S2LK21"/>
<evidence type="ECO:0000256" key="1">
    <source>
        <dbReference type="ARBA" id="ARBA00004245"/>
    </source>
</evidence>
<dbReference type="Pfam" id="PF05672">
    <property type="entry name" value="MAP7"/>
    <property type="match status" value="1"/>
</dbReference>
<feature type="compositionally biased region" description="Pro residues" evidence="6">
    <location>
        <begin position="326"/>
        <end position="344"/>
    </location>
</feature>
<gene>
    <name evidence="7" type="ORF">OJAV_G00235090</name>
</gene>
<comment type="subcellular location">
    <subcellularLocation>
        <location evidence="1">Cytoplasm</location>
        <location evidence="1">Cytoskeleton</location>
    </subcellularLocation>
</comment>
<feature type="compositionally biased region" description="Basic residues" evidence="6">
    <location>
        <begin position="162"/>
        <end position="171"/>
    </location>
</feature>
<dbReference type="OrthoDB" id="8959344at2759"/>
<keyword evidence="3" id="KW-0963">Cytoplasm</keyword>
<dbReference type="PANTHER" id="PTHR15073:SF1">
    <property type="entry name" value="RETICULOCYTE-BINDING PROTEIN HOMOLOG 2A"/>
    <property type="match status" value="1"/>
</dbReference>
<evidence type="ECO:0000313" key="7">
    <source>
        <dbReference type="EMBL" id="RVE55561.1"/>
    </source>
</evidence>
<feature type="region of interest" description="Disordered" evidence="6">
    <location>
        <begin position="45"/>
        <end position="65"/>
    </location>
</feature>